<keyword evidence="3" id="KW-1185">Reference proteome</keyword>
<feature type="coiled-coil region" evidence="1">
    <location>
        <begin position="1"/>
        <end position="28"/>
    </location>
</feature>
<evidence type="ECO:0008006" key="4">
    <source>
        <dbReference type="Google" id="ProtNLM"/>
    </source>
</evidence>
<protein>
    <recommendedName>
        <fullName evidence="4">Spermatogenesis-associated protein 17</fullName>
    </recommendedName>
</protein>
<dbReference type="SUPFAM" id="SSF52540">
    <property type="entry name" value="P-loop containing nucleoside triphosphate hydrolases"/>
    <property type="match status" value="1"/>
</dbReference>
<dbReference type="PROSITE" id="PS50096">
    <property type="entry name" value="IQ"/>
    <property type="match status" value="1"/>
</dbReference>
<name>A0ABR1B0B1_POLSC</name>
<gene>
    <name evidence="2" type="ORF">RUM44_007129</name>
</gene>
<organism evidence="2 3">
    <name type="scientific">Polyplax serrata</name>
    <name type="common">Common mouse louse</name>
    <dbReference type="NCBI Taxonomy" id="468196"/>
    <lineage>
        <taxon>Eukaryota</taxon>
        <taxon>Metazoa</taxon>
        <taxon>Ecdysozoa</taxon>
        <taxon>Arthropoda</taxon>
        <taxon>Hexapoda</taxon>
        <taxon>Insecta</taxon>
        <taxon>Pterygota</taxon>
        <taxon>Neoptera</taxon>
        <taxon>Paraneoptera</taxon>
        <taxon>Psocodea</taxon>
        <taxon>Troctomorpha</taxon>
        <taxon>Phthiraptera</taxon>
        <taxon>Anoplura</taxon>
        <taxon>Polyplacidae</taxon>
        <taxon>Polyplax</taxon>
    </lineage>
</organism>
<dbReference type="InterPro" id="IPR027417">
    <property type="entry name" value="P-loop_NTPase"/>
</dbReference>
<dbReference type="InterPro" id="IPR000048">
    <property type="entry name" value="IQ_motif_EF-hand-BS"/>
</dbReference>
<sequence length="292" mass="35004">MASVAHLIQDAENIVEELQLRLAIAEEKAIPNFVNARFIQKLYRGCITRKHVARLHKSATCIQKNWRGFRGRRIYRRLLKERFEEMCIAYYNTMATVIQKCWRGYWTRSNVFSYYKLKSWLAFVAQQNKLLKSLAEANKSKNNMVEMMQREEEAKEWIIYILFKLHHLLRTHQLSGIYSLPYTTELSEIEKMLKSLKYKDFMVFYNAYMDDVRQSKAKELPGYILQRCKNGAHYEREYYEHKKTVTEYLLSREVYKSQTPVLDIEIKDMLKSKKRLYSTYQETQENGESSEN</sequence>
<evidence type="ECO:0000256" key="1">
    <source>
        <dbReference type="SAM" id="Coils"/>
    </source>
</evidence>
<dbReference type="EMBL" id="JAWJWF010000005">
    <property type="protein sequence ID" value="KAK6632099.1"/>
    <property type="molecule type" value="Genomic_DNA"/>
</dbReference>
<dbReference type="Gene3D" id="1.20.5.190">
    <property type="match status" value="2"/>
</dbReference>
<accession>A0ABR1B0B1</accession>
<evidence type="ECO:0000313" key="3">
    <source>
        <dbReference type="Proteomes" id="UP001359485"/>
    </source>
</evidence>
<dbReference type="Proteomes" id="UP001359485">
    <property type="component" value="Unassembled WGS sequence"/>
</dbReference>
<dbReference type="Pfam" id="PF00612">
    <property type="entry name" value="IQ"/>
    <property type="match status" value="2"/>
</dbReference>
<proteinExistence type="predicted"/>
<reference evidence="2 3" key="1">
    <citation type="submission" date="2023-09" db="EMBL/GenBank/DDBJ databases">
        <title>Genomes of two closely related lineages of the louse Polyplax serrata with different host specificities.</title>
        <authorList>
            <person name="Martinu J."/>
            <person name="Tarabai H."/>
            <person name="Stefka J."/>
            <person name="Hypsa V."/>
        </authorList>
    </citation>
    <scope>NUCLEOTIDE SEQUENCE [LARGE SCALE GENOMIC DNA]</scope>
    <source>
        <strain evidence="2">98ZLc_SE</strain>
    </source>
</reference>
<comment type="caution">
    <text evidence="2">The sequence shown here is derived from an EMBL/GenBank/DDBJ whole genome shotgun (WGS) entry which is preliminary data.</text>
</comment>
<keyword evidence="1" id="KW-0175">Coiled coil</keyword>
<evidence type="ECO:0000313" key="2">
    <source>
        <dbReference type="EMBL" id="KAK6632099.1"/>
    </source>
</evidence>
<dbReference type="SMART" id="SM00015">
    <property type="entry name" value="IQ"/>
    <property type="match status" value="3"/>
</dbReference>